<feature type="domain" description="Integrase catalytic" evidence="5">
    <location>
        <begin position="242"/>
        <end position="405"/>
    </location>
</feature>
<dbReference type="GO" id="GO:0032196">
    <property type="term" value="P:transposition"/>
    <property type="evidence" value="ECO:0007669"/>
    <property type="project" value="TreeGrafter"/>
</dbReference>
<evidence type="ECO:0000259" key="5">
    <source>
        <dbReference type="PROSITE" id="PS50994"/>
    </source>
</evidence>
<dbReference type="PROSITE" id="PS50994">
    <property type="entry name" value="INTEGRASE"/>
    <property type="match status" value="1"/>
</dbReference>
<dbReference type="InterPro" id="IPR017900">
    <property type="entry name" value="4Fe4S_Fe_S_CS"/>
</dbReference>
<dbReference type="GO" id="GO:0005829">
    <property type="term" value="C:cytosol"/>
    <property type="evidence" value="ECO:0007669"/>
    <property type="project" value="TreeGrafter"/>
</dbReference>
<evidence type="ECO:0000256" key="4">
    <source>
        <dbReference type="ARBA" id="ARBA00023172"/>
    </source>
</evidence>
<dbReference type="RefSeq" id="WP_160203058.1">
    <property type="nucleotide sequence ID" value="NZ_QXWK01000036.1"/>
</dbReference>
<feature type="domain" description="4Fe-4S ferredoxin-type" evidence="6">
    <location>
        <begin position="77"/>
        <end position="107"/>
    </location>
</feature>
<organism evidence="7 8">
    <name type="scientific">Anaerotruncus colihominis</name>
    <dbReference type="NCBI Taxonomy" id="169435"/>
    <lineage>
        <taxon>Bacteria</taxon>
        <taxon>Bacillati</taxon>
        <taxon>Bacillota</taxon>
        <taxon>Clostridia</taxon>
        <taxon>Eubacteriales</taxon>
        <taxon>Oscillospiraceae</taxon>
        <taxon>Anaerotruncus</taxon>
    </lineage>
</organism>
<keyword evidence="4" id="KW-0233">DNA recombination</keyword>
<evidence type="ECO:0000256" key="3">
    <source>
        <dbReference type="ARBA" id="ARBA00023014"/>
    </source>
</evidence>
<dbReference type="InterPro" id="IPR051917">
    <property type="entry name" value="Transposase-Integrase"/>
</dbReference>
<keyword evidence="3" id="KW-0411">Iron-sulfur</keyword>
<keyword evidence="1" id="KW-0479">Metal-binding</keyword>
<dbReference type="GO" id="GO:0015074">
    <property type="term" value="P:DNA integration"/>
    <property type="evidence" value="ECO:0007669"/>
    <property type="project" value="InterPro"/>
</dbReference>
<accession>A0A845QPZ4</accession>
<dbReference type="PROSITE" id="PS51379">
    <property type="entry name" value="4FE4S_FER_2"/>
    <property type="match status" value="1"/>
</dbReference>
<dbReference type="PANTHER" id="PTHR10948">
    <property type="entry name" value="TRANSPOSASE"/>
    <property type="match status" value="1"/>
</dbReference>
<dbReference type="Gene3D" id="3.30.420.10">
    <property type="entry name" value="Ribonuclease H-like superfamily/Ribonuclease H"/>
    <property type="match status" value="1"/>
</dbReference>
<dbReference type="InterPro" id="IPR017896">
    <property type="entry name" value="4Fe4S_Fe-S-bd"/>
</dbReference>
<dbReference type="Pfam" id="PF13936">
    <property type="entry name" value="HTH_38"/>
    <property type="match status" value="1"/>
</dbReference>
<dbReference type="EMBL" id="QXWK01000036">
    <property type="protein sequence ID" value="NBH62773.1"/>
    <property type="molecule type" value="Genomic_DNA"/>
</dbReference>
<dbReference type="PANTHER" id="PTHR10948:SF23">
    <property type="entry name" value="TRANSPOSASE INSI FOR INSERTION SEQUENCE ELEMENT IS30A-RELATED"/>
    <property type="match status" value="1"/>
</dbReference>
<name>A0A845QPZ4_9FIRM</name>
<dbReference type="InterPro" id="IPR025246">
    <property type="entry name" value="IS30-like_HTH"/>
</dbReference>
<evidence type="ECO:0000259" key="6">
    <source>
        <dbReference type="PROSITE" id="PS51379"/>
    </source>
</evidence>
<dbReference type="Proteomes" id="UP000446866">
    <property type="component" value="Unassembled WGS sequence"/>
</dbReference>
<comment type="caution">
    <text evidence="7">The sequence shown here is derived from an EMBL/GenBank/DDBJ whole genome shotgun (WGS) entry which is preliminary data.</text>
</comment>
<dbReference type="GO" id="GO:0046872">
    <property type="term" value="F:metal ion binding"/>
    <property type="evidence" value="ECO:0007669"/>
    <property type="project" value="UniProtKB-KW"/>
</dbReference>
<dbReference type="InterPro" id="IPR036397">
    <property type="entry name" value="RNaseH_sf"/>
</dbReference>
<dbReference type="GO" id="GO:0051536">
    <property type="term" value="F:iron-sulfur cluster binding"/>
    <property type="evidence" value="ECO:0007669"/>
    <property type="project" value="UniProtKB-KW"/>
</dbReference>
<dbReference type="NCBIfam" id="NF033563">
    <property type="entry name" value="transpos_IS30"/>
    <property type="match status" value="1"/>
</dbReference>
<dbReference type="GO" id="GO:0004803">
    <property type="term" value="F:transposase activity"/>
    <property type="evidence" value="ECO:0007669"/>
    <property type="project" value="TreeGrafter"/>
</dbReference>
<dbReference type="InterPro" id="IPR053392">
    <property type="entry name" value="Transposase_IS30-like"/>
</dbReference>
<dbReference type="AlphaFoldDB" id="A0A845QPZ4"/>
<dbReference type="PROSITE" id="PS00198">
    <property type="entry name" value="4FE4S_FER_1"/>
    <property type="match status" value="1"/>
</dbReference>
<dbReference type="SUPFAM" id="SSF53098">
    <property type="entry name" value="Ribonuclease H-like"/>
    <property type="match status" value="1"/>
</dbReference>
<evidence type="ECO:0000313" key="8">
    <source>
        <dbReference type="Proteomes" id="UP000446866"/>
    </source>
</evidence>
<protein>
    <submittedName>
        <fullName evidence="7">IS30 family transposase</fullName>
    </submittedName>
</protein>
<dbReference type="InterPro" id="IPR012337">
    <property type="entry name" value="RNaseH-like_sf"/>
</dbReference>
<sequence length="437" mass="50481">MTNQKHLTLSDRMVIETQLSNSTSFKAIASALDKDPSTISKEVRSHLSVERIGGFRRKYNACTKRNVCLVSGLCSPCNAGRNYRFCRSCGMCSRFCPDFEAYSCPKLDKPPYVCNGCKTRPHCTLEKHFYRAKQADKEYRSKLTESRKGFTFSEEELQHFDRIVSPLIRQGQSLHHICVTNTDSLMISERSLYRIIDAGLISAKNLDLPRKVRFKSWKKKKTFKVDRKCREGRTFEDFKKFMEEHPNYPVVQMDSVEGKKGGKVLLTIHFVKAEFMLAFLRDYNDSRSVTDVFKKLYDLLGSERFRHLFPLILTDNGSEFSNPLAIEKDPSGKKRTAVYYCDPQASWQKGSIERNHEFIRYFLPKGTSFDHLCQEDISLMMHHINSYCRESLSNKCPHEMFAFFFGAETLHLLGCRRIPSKEVTLKSSIFRKGGASL</sequence>
<evidence type="ECO:0000313" key="7">
    <source>
        <dbReference type="EMBL" id="NBH62773.1"/>
    </source>
</evidence>
<keyword evidence="2" id="KW-0408">Iron</keyword>
<evidence type="ECO:0000256" key="2">
    <source>
        <dbReference type="ARBA" id="ARBA00023004"/>
    </source>
</evidence>
<evidence type="ECO:0000256" key="1">
    <source>
        <dbReference type="ARBA" id="ARBA00022723"/>
    </source>
</evidence>
<gene>
    <name evidence="7" type="ORF">D0435_14055</name>
</gene>
<dbReference type="GO" id="GO:0003676">
    <property type="term" value="F:nucleic acid binding"/>
    <property type="evidence" value="ECO:0007669"/>
    <property type="project" value="InterPro"/>
</dbReference>
<proteinExistence type="predicted"/>
<keyword evidence="8" id="KW-1185">Reference proteome</keyword>
<reference evidence="7 8" key="1">
    <citation type="submission" date="2018-08" db="EMBL/GenBank/DDBJ databases">
        <title>Murine metabolic-syndrome-specific gut microbial biobank.</title>
        <authorList>
            <person name="Liu C."/>
        </authorList>
    </citation>
    <scope>NUCLEOTIDE SEQUENCE [LARGE SCALE GENOMIC DNA]</scope>
    <source>
        <strain evidence="7 8">28</strain>
    </source>
</reference>
<dbReference type="InterPro" id="IPR001584">
    <property type="entry name" value="Integrase_cat-core"/>
</dbReference>
<dbReference type="GO" id="GO:0006310">
    <property type="term" value="P:DNA recombination"/>
    <property type="evidence" value="ECO:0007669"/>
    <property type="project" value="UniProtKB-KW"/>
</dbReference>